<comment type="caution">
    <text evidence="8">The sequence shown here is derived from an EMBL/GenBank/DDBJ whole genome shotgun (WGS) entry which is preliminary data.</text>
</comment>
<feature type="compositionally biased region" description="Basic and acidic residues" evidence="6">
    <location>
        <begin position="155"/>
        <end position="165"/>
    </location>
</feature>
<dbReference type="SUPFAM" id="SSF69287">
    <property type="entry name" value="Urease metallochaperone UreE, N-terminal domain"/>
    <property type="match status" value="1"/>
</dbReference>
<evidence type="ECO:0000256" key="6">
    <source>
        <dbReference type="SAM" id="MobiDB-lite"/>
    </source>
</evidence>
<dbReference type="InterPro" id="IPR004029">
    <property type="entry name" value="UreE_N"/>
</dbReference>
<comment type="subcellular location">
    <subcellularLocation>
        <location evidence="1 5">Cytoplasm</location>
    </subcellularLocation>
</comment>
<evidence type="ECO:0000256" key="1">
    <source>
        <dbReference type="ARBA" id="ARBA00004496"/>
    </source>
</evidence>
<keyword evidence="9" id="KW-1185">Reference proteome</keyword>
<sequence length="183" mass="19769">MNSTTILGIASDPGYATREVDTVSIPWGDARKHRQLLTTATGRDVALALPRGTFLSEGDVVADDGTTIVVVTRPPEDAVVVDFADNTGTDAVRRALILGYVLGNQHAPLDVSVDRMRTPLMTGPETAEQMLRDLHLVGRVDRVPLAARGWTNTSADHHHSHDHAHAHAHAHYHSHGHGHGHAH</sequence>
<organism evidence="8 9">
    <name type="scientific">Dietzia aurantiaca</name>
    <dbReference type="NCBI Taxonomy" id="983873"/>
    <lineage>
        <taxon>Bacteria</taxon>
        <taxon>Bacillati</taxon>
        <taxon>Actinomycetota</taxon>
        <taxon>Actinomycetes</taxon>
        <taxon>Mycobacteriales</taxon>
        <taxon>Dietziaceae</taxon>
        <taxon>Dietzia</taxon>
    </lineage>
</organism>
<dbReference type="Proteomes" id="UP001595836">
    <property type="component" value="Unassembled WGS sequence"/>
</dbReference>
<gene>
    <name evidence="5" type="primary">ureE</name>
    <name evidence="8" type="ORF">ACFO7U_07465</name>
</gene>
<dbReference type="InterPro" id="IPR036118">
    <property type="entry name" value="UreE_N_sf"/>
</dbReference>
<dbReference type="HAMAP" id="MF_00822">
    <property type="entry name" value="UreE"/>
    <property type="match status" value="1"/>
</dbReference>
<keyword evidence="3 5" id="KW-0533">Nickel</keyword>
<evidence type="ECO:0000313" key="9">
    <source>
        <dbReference type="Proteomes" id="UP001595836"/>
    </source>
</evidence>
<comment type="similarity">
    <text evidence="5">Belongs to the UreE family.</text>
</comment>
<evidence type="ECO:0000259" key="7">
    <source>
        <dbReference type="SMART" id="SM00988"/>
    </source>
</evidence>
<dbReference type="Pfam" id="PF02814">
    <property type="entry name" value="UreE_N"/>
    <property type="match status" value="1"/>
</dbReference>
<dbReference type="SMART" id="SM00988">
    <property type="entry name" value="UreE_N"/>
    <property type="match status" value="1"/>
</dbReference>
<evidence type="ECO:0000313" key="8">
    <source>
        <dbReference type="EMBL" id="MFC4754615.1"/>
    </source>
</evidence>
<feature type="region of interest" description="Disordered" evidence="6">
    <location>
        <begin position="152"/>
        <end position="183"/>
    </location>
</feature>
<evidence type="ECO:0000256" key="5">
    <source>
        <dbReference type="HAMAP-Rule" id="MF_00822"/>
    </source>
</evidence>
<feature type="compositionally biased region" description="Basic residues" evidence="6">
    <location>
        <begin position="166"/>
        <end position="183"/>
    </location>
</feature>
<evidence type="ECO:0000256" key="2">
    <source>
        <dbReference type="ARBA" id="ARBA00022490"/>
    </source>
</evidence>
<proteinExistence type="inferred from homology"/>
<feature type="domain" description="UreE urease accessory N-terminal" evidence="7">
    <location>
        <begin position="6"/>
        <end position="69"/>
    </location>
</feature>
<reference evidence="9" key="1">
    <citation type="journal article" date="2019" name="Int. J. Syst. Evol. Microbiol.">
        <title>The Global Catalogue of Microorganisms (GCM) 10K type strain sequencing project: providing services to taxonomists for standard genome sequencing and annotation.</title>
        <authorList>
            <consortium name="The Broad Institute Genomics Platform"/>
            <consortium name="The Broad Institute Genome Sequencing Center for Infectious Disease"/>
            <person name="Wu L."/>
            <person name="Ma J."/>
        </authorList>
    </citation>
    <scope>NUCLEOTIDE SEQUENCE [LARGE SCALE GENOMIC DNA]</scope>
    <source>
        <strain evidence="9">JCM 11882</strain>
    </source>
</reference>
<dbReference type="Gene3D" id="2.60.260.20">
    <property type="entry name" value="Urease metallochaperone UreE, N-terminal domain"/>
    <property type="match status" value="1"/>
</dbReference>
<protein>
    <recommendedName>
        <fullName evidence="5">Urease accessory protein UreE</fullName>
    </recommendedName>
</protein>
<dbReference type="PIRSF" id="PIRSF036402">
    <property type="entry name" value="Ureas_acces_UreE"/>
    <property type="match status" value="1"/>
</dbReference>
<dbReference type="InterPro" id="IPR007864">
    <property type="entry name" value="UreE_C_dom"/>
</dbReference>
<accession>A0ABV9PQI3</accession>
<dbReference type="InterPro" id="IPR012406">
    <property type="entry name" value="UreE"/>
</dbReference>
<evidence type="ECO:0000256" key="3">
    <source>
        <dbReference type="ARBA" id="ARBA00022596"/>
    </source>
</evidence>
<name>A0ABV9PQI3_9ACTN</name>
<dbReference type="RefSeq" id="WP_344992012.1">
    <property type="nucleotide sequence ID" value="NZ_BAABCD010000018.1"/>
</dbReference>
<comment type="function">
    <text evidence="5">Involved in urease metallocenter assembly. Binds nickel. Probably functions as a nickel donor during metallocenter assembly.</text>
</comment>
<dbReference type="EMBL" id="JBHSHP010000019">
    <property type="protein sequence ID" value="MFC4754615.1"/>
    <property type="molecule type" value="Genomic_DNA"/>
</dbReference>
<keyword evidence="2 5" id="KW-0963">Cytoplasm</keyword>
<dbReference type="Pfam" id="PF05194">
    <property type="entry name" value="UreE_C"/>
    <property type="match status" value="1"/>
</dbReference>
<evidence type="ECO:0000256" key="4">
    <source>
        <dbReference type="ARBA" id="ARBA00023186"/>
    </source>
</evidence>
<keyword evidence="4 5" id="KW-0143">Chaperone</keyword>